<reference evidence="2 3" key="1">
    <citation type="submission" date="2023-07" db="EMBL/GenBank/DDBJ databases">
        <title>Sorghum-associated microbial communities from plants grown in Nebraska, USA.</title>
        <authorList>
            <person name="Schachtman D."/>
        </authorList>
    </citation>
    <scope>NUCLEOTIDE SEQUENCE [LARGE SCALE GENOMIC DNA]</scope>
    <source>
        <strain evidence="2 3">BE187</strain>
    </source>
</reference>
<organism evidence="2 3">
    <name type="scientific">Agrilutibacter niabensis</name>
    <dbReference type="NCBI Taxonomy" id="380628"/>
    <lineage>
        <taxon>Bacteria</taxon>
        <taxon>Pseudomonadati</taxon>
        <taxon>Pseudomonadota</taxon>
        <taxon>Gammaproteobacteria</taxon>
        <taxon>Lysobacterales</taxon>
        <taxon>Lysobacteraceae</taxon>
        <taxon>Agrilutibacter</taxon>
    </lineage>
</organism>
<dbReference type="EMBL" id="JAVDVW010000001">
    <property type="protein sequence ID" value="MDR7098841.1"/>
    <property type="molecule type" value="Genomic_DNA"/>
</dbReference>
<dbReference type="Proteomes" id="UP001267878">
    <property type="component" value="Unassembled WGS sequence"/>
</dbReference>
<accession>A0ABU1VMY6</accession>
<dbReference type="InterPro" id="IPR036291">
    <property type="entry name" value="NAD(P)-bd_dom_sf"/>
</dbReference>
<dbReference type="PANTHER" id="PTHR48079">
    <property type="entry name" value="PROTEIN YEEZ"/>
    <property type="match status" value="1"/>
</dbReference>
<feature type="domain" description="NAD-dependent epimerase/dehydratase" evidence="1">
    <location>
        <begin position="3"/>
        <end position="161"/>
    </location>
</feature>
<dbReference type="SUPFAM" id="SSF51735">
    <property type="entry name" value="NAD(P)-binding Rossmann-fold domains"/>
    <property type="match status" value="1"/>
</dbReference>
<keyword evidence="3" id="KW-1185">Reference proteome</keyword>
<evidence type="ECO:0000313" key="3">
    <source>
        <dbReference type="Proteomes" id="UP001267878"/>
    </source>
</evidence>
<dbReference type="Pfam" id="PF01370">
    <property type="entry name" value="Epimerase"/>
    <property type="match status" value="1"/>
</dbReference>
<dbReference type="InterPro" id="IPR001509">
    <property type="entry name" value="Epimerase_deHydtase"/>
</dbReference>
<gene>
    <name evidence="2" type="ORF">J2X04_001188</name>
</gene>
<comment type="caution">
    <text evidence="2">The sequence shown here is derived from an EMBL/GenBank/DDBJ whole genome shotgun (WGS) entry which is preliminary data.</text>
</comment>
<sequence length="297" mass="32773">MKVLLTGSSGRIGRAIFGAMAEAHEMVGLDRQPFSTTRFIGDVADARVLREAMSGVEAIIHTAALHAPHVGIVDEAEFARVNLEGLRLLVDLAVERGVRTLVYTSTTALYGDAVEPDRCTWIDEATVPRPKTVYHRTKLEAESLLEAAAGATLAVRVIRMSRCFPEAADQMALYRLHRGIDARDVADAHLAALGATGAAFQRYIASGRTPFKPEDADALAREPREVLALRCPALVDAFERRGWPLPRTIDRVYDASAASRGLGWESHYGFEEVLAQHDQRSLEVLPRSHWHRDRTTE</sequence>
<proteinExistence type="predicted"/>
<dbReference type="Gene3D" id="3.40.50.720">
    <property type="entry name" value="NAD(P)-binding Rossmann-like Domain"/>
    <property type="match status" value="1"/>
</dbReference>
<dbReference type="InterPro" id="IPR051783">
    <property type="entry name" value="NAD(P)-dependent_oxidoreduct"/>
</dbReference>
<dbReference type="RefSeq" id="WP_310052927.1">
    <property type="nucleotide sequence ID" value="NZ_JAVDVW010000001.1"/>
</dbReference>
<protein>
    <submittedName>
        <fullName evidence="2">Nucleoside-diphosphate-sugar epimerase</fullName>
    </submittedName>
</protein>
<dbReference type="PANTHER" id="PTHR48079:SF6">
    <property type="entry name" value="NAD(P)-BINDING DOMAIN-CONTAINING PROTEIN-RELATED"/>
    <property type="match status" value="1"/>
</dbReference>
<name>A0ABU1VMY6_9GAMM</name>
<evidence type="ECO:0000313" key="2">
    <source>
        <dbReference type="EMBL" id="MDR7098841.1"/>
    </source>
</evidence>
<evidence type="ECO:0000259" key="1">
    <source>
        <dbReference type="Pfam" id="PF01370"/>
    </source>
</evidence>